<reference evidence="4" key="2">
    <citation type="journal article" date="2020" name="Nat. Ecol. Evol.">
        <title>Deeply conserved synteny resolves early events in vertebrate evolution.</title>
        <authorList>
            <person name="Simakov O."/>
            <person name="Marletaz F."/>
            <person name="Yue J.X."/>
            <person name="O'Connell B."/>
            <person name="Jenkins J."/>
            <person name="Brandt A."/>
            <person name="Calef R."/>
            <person name="Tung C.H."/>
            <person name="Huang T.K."/>
            <person name="Schmutz J."/>
            <person name="Satoh N."/>
            <person name="Yu J.K."/>
            <person name="Putnam N.H."/>
            <person name="Green R.E."/>
            <person name="Rokhsar D.S."/>
        </authorList>
    </citation>
    <scope>NUCLEOTIDE SEQUENCE [LARGE SCALE GENOMIC DNA]</scope>
    <source>
        <strain evidence="4">S238N-H82</strain>
    </source>
</reference>
<dbReference type="KEGG" id="bfo:118425484"/>
<evidence type="ECO:0000256" key="2">
    <source>
        <dbReference type="SAM" id="SignalP"/>
    </source>
</evidence>
<dbReference type="OrthoDB" id="10065572at2759"/>
<gene>
    <name evidence="5" type="primary">LOC118425484</name>
    <name evidence="3" type="ORF">BRAFLDRAFT_94136</name>
</gene>
<dbReference type="EMBL" id="GG666468">
    <property type="protein sequence ID" value="EEN68058.1"/>
    <property type="molecule type" value="Genomic_DNA"/>
</dbReference>
<evidence type="ECO:0000256" key="1">
    <source>
        <dbReference type="SAM" id="MobiDB-lite"/>
    </source>
</evidence>
<dbReference type="InParanoid" id="C3XVD2"/>
<accession>C3XVD2</accession>
<reference evidence="3" key="1">
    <citation type="journal article" date="2008" name="Nature">
        <title>The amphioxus genome and the evolution of the chordate karyotype.</title>
        <authorList>
            <consortium name="US DOE Joint Genome Institute (JGI-PGF)"/>
            <person name="Putnam N.H."/>
            <person name="Butts T."/>
            <person name="Ferrier D.E.K."/>
            <person name="Furlong R.F."/>
            <person name="Hellsten U."/>
            <person name="Kawashima T."/>
            <person name="Robinson-Rechavi M."/>
            <person name="Shoguchi E."/>
            <person name="Terry A."/>
            <person name="Yu J.-K."/>
            <person name="Benito-Gutierrez E.L."/>
            <person name="Dubchak I."/>
            <person name="Garcia-Fernandez J."/>
            <person name="Gibson-Brown J.J."/>
            <person name="Grigoriev I.V."/>
            <person name="Horton A.C."/>
            <person name="de Jong P.J."/>
            <person name="Jurka J."/>
            <person name="Kapitonov V.V."/>
            <person name="Kohara Y."/>
            <person name="Kuroki Y."/>
            <person name="Lindquist E."/>
            <person name="Lucas S."/>
            <person name="Osoegawa K."/>
            <person name="Pennacchio L.A."/>
            <person name="Salamov A.A."/>
            <person name="Satou Y."/>
            <person name="Sauka-Spengler T."/>
            <person name="Schmutz J."/>
            <person name="Shin-I T."/>
            <person name="Toyoda A."/>
            <person name="Bronner-Fraser M."/>
            <person name="Fujiyama A."/>
            <person name="Holland L.Z."/>
            <person name="Holland P.W.H."/>
            <person name="Satoh N."/>
            <person name="Rokhsar D.S."/>
        </authorList>
    </citation>
    <scope>NUCLEOTIDE SEQUENCE [LARGE SCALE GENOMIC DNA]</scope>
    <source>
        <strain evidence="3">S238N-H82</strain>
        <tissue evidence="3">Testes</tissue>
    </source>
</reference>
<organism>
    <name type="scientific">Branchiostoma floridae</name>
    <name type="common">Florida lancelet</name>
    <name type="synonym">Amphioxus</name>
    <dbReference type="NCBI Taxonomy" id="7739"/>
    <lineage>
        <taxon>Eukaryota</taxon>
        <taxon>Metazoa</taxon>
        <taxon>Chordata</taxon>
        <taxon>Cephalochordata</taxon>
        <taxon>Leptocardii</taxon>
        <taxon>Amphioxiformes</taxon>
        <taxon>Branchiostomatidae</taxon>
        <taxon>Branchiostoma</taxon>
    </lineage>
</organism>
<dbReference type="OMA" id="TRRWYRY"/>
<keyword evidence="4" id="KW-1185">Reference proteome</keyword>
<protein>
    <submittedName>
        <fullName evidence="5">Uncharacterized protein LOC118425484</fullName>
    </submittedName>
</protein>
<proteinExistence type="predicted"/>
<evidence type="ECO:0000313" key="5">
    <source>
        <dbReference type="RefSeq" id="XP_035690236.1"/>
    </source>
</evidence>
<feature type="chain" id="PRO_5044729103" evidence="2">
    <location>
        <begin position="19"/>
        <end position="209"/>
    </location>
</feature>
<reference evidence="5" key="3">
    <citation type="submission" date="2025-04" db="UniProtKB">
        <authorList>
            <consortium name="RefSeq"/>
        </authorList>
    </citation>
    <scope>IDENTIFICATION</scope>
    <source>
        <strain evidence="5">S238N-H82</strain>
        <tissue evidence="5">Testes</tissue>
    </source>
</reference>
<feature type="signal peptide" evidence="2">
    <location>
        <begin position="1"/>
        <end position="18"/>
    </location>
</feature>
<evidence type="ECO:0000313" key="4">
    <source>
        <dbReference type="Proteomes" id="UP000001554"/>
    </source>
</evidence>
<name>C3XVD2_BRAFL</name>
<feature type="region of interest" description="Disordered" evidence="1">
    <location>
        <begin position="159"/>
        <end position="209"/>
    </location>
</feature>
<dbReference type="Proteomes" id="UP000001554">
    <property type="component" value="Chromosome 11"/>
</dbReference>
<keyword evidence="2" id="KW-0732">Signal</keyword>
<dbReference type="AlphaFoldDB" id="C3XVD2"/>
<dbReference type="RefSeq" id="XP_035690236.1">
    <property type="nucleotide sequence ID" value="XM_035834343.1"/>
</dbReference>
<evidence type="ECO:0000313" key="3">
    <source>
        <dbReference type="EMBL" id="EEN68058.1"/>
    </source>
</evidence>
<dbReference type="GeneID" id="118425484"/>
<sequence>MARVALSTLCALLVTVMGVNLGLVPQLLAAESNQVMVGNEGHGEQEKGPTLRLLRAPVGFPDEDASTLPVHVAGLQEEVLGDGPYYVVPLMPSDRTMAGPSHRLPIQLLSDDLLSALRGKRGERGRRGRVVRVYDRATRRWYRYFIPSLSMNNVFGQFRPSRRTRGEPHDAEPGTDYGQGAETEQEGGSRPWWKDAEEETGSFEARGYY</sequence>